<evidence type="ECO:0000313" key="3">
    <source>
        <dbReference type="EMBL" id="AQQ72397.1"/>
    </source>
</evidence>
<dbReference type="RefSeq" id="WP_186804748.1">
    <property type="nucleotide sequence ID" value="NZ_CP019646.1"/>
</dbReference>
<organism evidence="3 4">
    <name type="scientific">Limihaloglobus sulfuriphilus</name>
    <dbReference type="NCBI Taxonomy" id="1851148"/>
    <lineage>
        <taxon>Bacteria</taxon>
        <taxon>Pseudomonadati</taxon>
        <taxon>Planctomycetota</taxon>
        <taxon>Phycisphaerae</taxon>
        <taxon>Sedimentisphaerales</taxon>
        <taxon>Sedimentisphaeraceae</taxon>
        <taxon>Limihaloglobus</taxon>
    </lineage>
</organism>
<feature type="chain" id="PRO_5012298052" description="Ice-binding protein C-terminal domain-containing protein" evidence="1">
    <location>
        <begin position="20"/>
        <end position="181"/>
    </location>
</feature>
<protein>
    <recommendedName>
        <fullName evidence="2">Ice-binding protein C-terminal domain-containing protein</fullName>
    </recommendedName>
</protein>
<feature type="domain" description="Ice-binding protein C-terminal" evidence="2">
    <location>
        <begin position="158"/>
        <end position="179"/>
    </location>
</feature>
<dbReference type="NCBIfam" id="TIGR02595">
    <property type="entry name" value="PEP_CTERM"/>
    <property type="match status" value="1"/>
</dbReference>
<dbReference type="AlphaFoldDB" id="A0A1Q2MJ35"/>
<evidence type="ECO:0000313" key="4">
    <source>
        <dbReference type="Proteomes" id="UP000188181"/>
    </source>
</evidence>
<gene>
    <name evidence="3" type="ORF">SMSP2_02781</name>
</gene>
<dbReference type="Pfam" id="PF07589">
    <property type="entry name" value="PEP-CTERM"/>
    <property type="match status" value="1"/>
</dbReference>
<proteinExistence type="predicted"/>
<name>A0A1Q2MJ35_9BACT</name>
<keyword evidence="1" id="KW-0732">Signal</keyword>
<dbReference type="KEGG" id="pbas:SMSP2_02781"/>
<dbReference type="Proteomes" id="UP000188181">
    <property type="component" value="Chromosome"/>
</dbReference>
<evidence type="ECO:0000259" key="2">
    <source>
        <dbReference type="Pfam" id="PF07589"/>
    </source>
</evidence>
<accession>A0A1Q2MJ35</accession>
<feature type="signal peptide" evidence="1">
    <location>
        <begin position="1"/>
        <end position="19"/>
    </location>
</feature>
<keyword evidence="4" id="KW-1185">Reference proteome</keyword>
<evidence type="ECO:0000256" key="1">
    <source>
        <dbReference type="SAM" id="SignalP"/>
    </source>
</evidence>
<sequence precursor="true">MKKTLTALTILLAVSAAQAGFLYWSFTGPDGGGDYTVDLNWDTTAPAEWDYVEYSALNDNLTEFAIKISTESSGVTLSNFVFGDFDTTWAVNWDGEKTSFGTALDANGVNGMLIQFKYTGPDNVTLNVEGIDTTGSAIADSDENIVYFGNSAAGSVVVPEPATMVIFGLGGLVLNVTRRKA</sequence>
<dbReference type="InterPro" id="IPR013424">
    <property type="entry name" value="Ice-binding_C"/>
</dbReference>
<dbReference type="EMBL" id="CP019646">
    <property type="protein sequence ID" value="AQQ72397.1"/>
    <property type="molecule type" value="Genomic_DNA"/>
</dbReference>
<reference evidence="4" key="1">
    <citation type="submission" date="2017-02" db="EMBL/GenBank/DDBJ databases">
        <title>Comparative genomics and description of representatives of a novel lineage of planctomycetes thriving in anoxic sediments.</title>
        <authorList>
            <person name="Spring S."/>
            <person name="Bunk B."/>
            <person name="Sproer C."/>
        </authorList>
    </citation>
    <scope>NUCLEOTIDE SEQUENCE [LARGE SCALE GENOMIC DNA]</scope>
    <source>
        <strain evidence="4">SM-Chi-D1</strain>
    </source>
</reference>